<feature type="non-terminal residue" evidence="1">
    <location>
        <position position="31"/>
    </location>
</feature>
<organism evidence="1">
    <name type="scientific">marine sediment metagenome</name>
    <dbReference type="NCBI Taxonomy" id="412755"/>
    <lineage>
        <taxon>unclassified sequences</taxon>
        <taxon>metagenomes</taxon>
        <taxon>ecological metagenomes</taxon>
    </lineage>
</organism>
<dbReference type="EMBL" id="BARS01022138">
    <property type="protein sequence ID" value="GAG11580.1"/>
    <property type="molecule type" value="Genomic_DNA"/>
</dbReference>
<accession>X0V0H6</accession>
<gene>
    <name evidence="1" type="ORF">S01H1_35426</name>
</gene>
<evidence type="ECO:0000313" key="1">
    <source>
        <dbReference type="EMBL" id="GAG11580.1"/>
    </source>
</evidence>
<protein>
    <submittedName>
        <fullName evidence="1">Uncharacterized protein</fullName>
    </submittedName>
</protein>
<reference evidence="1" key="1">
    <citation type="journal article" date="2014" name="Front. Microbiol.">
        <title>High frequency of phylogenetically diverse reductive dehalogenase-homologous genes in deep subseafloor sedimentary metagenomes.</title>
        <authorList>
            <person name="Kawai M."/>
            <person name="Futagami T."/>
            <person name="Toyoda A."/>
            <person name="Takaki Y."/>
            <person name="Nishi S."/>
            <person name="Hori S."/>
            <person name="Arai W."/>
            <person name="Tsubouchi T."/>
            <person name="Morono Y."/>
            <person name="Uchiyama I."/>
            <person name="Ito T."/>
            <person name="Fujiyama A."/>
            <person name="Inagaki F."/>
            <person name="Takami H."/>
        </authorList>
    </citation>
    <scope>NUCLEOTIDE SEQUENCE</scope>
    <source>
        <strain evidence="1">Expedition CK06-06</strain>
    </source>
</reference>
<proteinExistence type="predicted"/>
<dbReference type="AlphaFoldDB" id="X0V0H6"/>
<sequence>MPLIYTYPYTSSINIDDGFLISKNDQDNKTM</sequence>
<name>X0V0H6_9ZZZZ</name>
<comment type="caution">
    <text evidence="1">The sequence shown here is derived from an EMBL/GenBank/DDBJ whole genome shotgun (WGS) entry which is preliminary data.</text>
</comment>